<dbReference type="PANTHER" id="PTHR34819:SF3">
    <property type="entry name" value="CELL SURFACE PROTEIN"/>
    <property type="match status" value="1"/>
</dbReference>
<gene>
    <name evidence="2" type="ORF">EJ063_00105</name>
</gene>
<feature type="domain" description="DUF11" evidence="1">
    <location>
        <begin position="3236"/>
        <end position="3321"/>
    </location>
</feature>
<dbReference type="Pfam" id="PF01345">
    <property type="entry name" value="DUF11"/>
    <property type="match status" value="3"/>
</dbReference>
<reference evidence="2 3" key="1">
    <citation type="submission" date="2018-12" db="EMBL/GenBank/DDBJ databases">
        <title>Vibrio sp. isolated from China Sea.</title>
        <authorList>
            <person name="Li Y."/>
        </authorList>
    </citation>
    <scope>NUCLEOTIDE SEQUENCE [LARGE SCALE GENOMIC DNA]</scope>
    <source>
        <strain evidence="2 3">BEI207</strain>
    </source>
</reference>
<dbReference type="RefSeq" id="WP_126571978.1">
    <property type="nucleotide sequence ID" value="NZ_RXZH01000001.1"/>
</dbReference>
<proteinExistence type="predicted"/>
<evidence type="ECO:0000313" key="3">
    <source>
        <dbReference type="Proteomes" id="UP000268973"/>
    </source>
</evidence>
<comment type="caution">
    <text evidence="2">The sequence shown here is derived from an EMBL/GenBank/DDBJ whole genome shotgun (WGS) entry which is preliminary data.</text>
</comment>
<dbReference type="PANTHER" id="PTHR34819">
    <property type="entry name" value="LARGE CYSTEINE-RICH PERIPLASMIC PROTEIN OMCB"/>
    <property type="match status" value="1"/>
</dbReference>
<name>A0A3S0MLF9_9VIBR</name>
<dbReference type="NCBIfam" id="TIGR01451">
    <property type="entry name" value="B_ant_repeat"/>
    <property type="match status" value="7"/>
</dbReference>
<keyword evidence="3" id="KW-1185">Reference proteome</keyword>
<dbReference type="InterPro" id="IPR001434">
    <property type="entry name" value="OmcB-like_DUF11"/>
</dbReference>
<evidence type="ECO:0000259" key="1">
    <source>
        <dbReference type="Pfam" id="PF01345"/>
    </source>
</evidence>
<dbReference type="Gene3D" id="2.60.40.740">
    <property type="match status" value="1"/>
</dbReference>
<dbReference type="InterPro" id="IPR051172">
    <property type="entry name" value="Chlamydia_OmcB"/>
</dbReference>
<dbReference type="InterPro" id="IPR047589">
    <property type="entry name" value="DUF11_rpt"/>
</dbReference>
<feature type="domain" description="DUF11" evidence="1">
    <location>
        <begin position="2649"/>
        <end position="2767"/>
    </location>
</feature>
<evidence type="ECO:0000313" key="2">
    <source>
        <dbReference type="EMBL" id="RTZ17222.1"/>
    </source>
</evidence>
<dbReference type="OrthoDB" id="28717at2"/>
<dbReference type="EMBL" id="RXZH01000001">
    <property type="protein sequence ID" value="RTZ17222.1"/>
    <property type="molecule type" value="Genomic_DNA"/>
</dbReference>
<dbReference type="Proteomes" id="UP000268973">
    <property type="component" value="Unassembled WGS sequence"/>
</dbReference>
<accession>A0A3S0MLF9</accession>
<organism evidence="2 3">
    <name type="scientific">Vibrio aquaticus</name>
    <dbReference type="NCBI Taxonomy" id="2496559"/>
    <lineage>
        <taxon>Bacteria</taxon>
        <taxon>Pseudomonadati</taxon>
        <taxon>Pseudomonadota</taxon>
        <taxon>Gammaproteobacteria</taxon>
        <taxon>Vibrionales</taxon>
        <taxon>Vibrionaceae</taxon>
        <taxon>Vibrio</taxon>
    </lineage>
</organism>
<sequence length="3664" mass="395828">MLVSFQVLAADIEVTVSPTTADYENGQTIDYLITIKNTTAKTFNNVEVSDPVWDTTTSGESGQVKAFSGLNISPSNSWGSNPGSFSSSDSNLDVKNGRLFAYGKLEYLVQAQVSDEATGVLELGETLVKADIDGDGSLEQFAPSSKSTLNPVPYEYTVSVSVDQSEYAVGTSLTYTVEVVNTGSYKVQGLKLDQPFASLEVESTAGSLISPFSSVDISAEKRGSGSDVGDFSKSGDLSVENASIAVGGKLIYTITTVVSEQAVGDIITSAVAHTKDGDVNSVELTTPPAQPVLDIEHSISSSNPYLVSSQRTFNVEVSNSGSGIAHSYHVKQNISQLLSNLGLGNDLKPAHNSTDVTGNPFGSWTIEVTDLGAKSLSKFNDAGPQSDIVFDDEISLFPGETISYEIKATISPVAIGTVQGANAGVFDTAGGLIKDAQISGSFEAERTLNVGDSEIQIEKTTKESQYIPGNTVEYEIKVSNTSSKYFANNLQVVDDLTCVQTEQAGGAGQGQAFKRWKLEPSSAEDSLGTDHGQYSYGSWSTSAVTVSPDIAPGKSVTYKLTAEVNDSSVGLILDDNPACSDNVTEEGSGVQMPEDNLRASKDVDSRYYSSGDVLTYTIRVDNDGDGFANQVQVIDDLTLVETTDIYGNVIKAFDSWSITAEAFHQDGSAATATDTGITGSLDSPAILDVEATIEPHSYVIYTIAAKTKPHANGHIQNSVTVDGSVYADRGSDPRDFTIQVNKTAKVGTSGGFVDEDASYSKLDNQVTYQIHLKNAKSNGYATNVKVTDPISSITAGLLEPDSASKKVFSSWTISSEIRSDNPLLDGNGTYTDVGLYEDNKDIDLTAQIAPNVEVIYTITAQIDRSVSNEIIYKRFDNTVSVETPDSDSQSGASDTVRVHPKAPNVVVVKTSKENEFVPGQWVEFDVTVYNRGAGYANEVRVTDDIAGMNAFSEWTIKSSTDSNNTTYKTGSYADKKENYPDNGNINTRIDIDPQTSDGMGSVTYTIRGLVRNDYAEEEISNTVEIHDPINNLDQSATAEIGDGGDSKLNVSILKTADKSRFVPGEEVTYFITLQNNSENDATNLKLVDPLTEIRSVLANEKNNQYADFQEQSPFEYWEFDYADGAGWQGQTTKDLIYPEGADNTSFTLDAGQTRTFKIKAKIKDNVIGSNLSGGFKRVIANDAYIFRDYKLVTEQSHVSHHEMERVDSGGDVTRTLLVNGVPNRFYAPGDKLTYQIKVSSQRGYFNNHRVFEDIKGVEVLLLDGTQANPFNDKFSVAVEKEDSNGGDGTTDGTLDGVVEDDKNIDTMIDVAGEDHVLYTVEGIVRGDATGDITIGGITVEPYDYHLVFKKTVDQKNYQPNEPLTYHLTVTNDGKGNAYDIPIEDSLSIIEIDLIDGTKGPAFPIGWTIEPTVTGGNPHAEVDLDGTIKDNEDIKTHISVPAGETIDYKVTATVNEKAVGDIVNLLKVDGDTVSAESKADTEKYAFSKHVIKYLDQDGTTELSSGYTPGGYIVYEILLENKNNVHLKNVPIVDDIKGITTDYFDGTTGQAFDSWTIKSDVDSSGLSNGGTFADNSSIDTDFDLAGNSFADGGTFVKYTITAKVSEKAVGPIRNSARVDGKHTLDSERSDMLAVDLKKTHKAFTDNTFATQKTTYNFDPSTEGQRVVYHLRLENKGKGTEYAASLKEEFSKIKSRLAQEAASEANDQTGPVFEEFGWNVTVTQSPELVTSVGSFVGGSNIDIDIPVLSIAAGGWIDFVIETKIRHDALENVIAKPFYNGSVFQKSTIKPETQDLKVAKRIISIGGRPYSSGDTYKPGEEVIYQLDVNNNAKVWTDQTRIRDIVSDIHVEVLGGAEEQAFSVFSIADTISQGLNSSVDTYLETYDASSDLDVLTDIAPKEEIQFTIKGTIRDDALGDIDANKASAGGKNVNTPEIPPVAPNLVFEKLVTNTTADSNTCSFPSNTGAGCEYNPSGQVNYTITIENTGEGIANDIPVVDKLNSIVTSTGVKAFSSVSTTVLEQPPAERFDISGSYQGAKPLDAKIDLMPGDKVVFGLSGTVDGDATGTITNIAKVDNVDSNDVVLGQGDAEILASKTTDTPTYVPGGEVRYTMYIANKSDSNADVTVLDEISKFMVETADGSMQTALQSWTTTAQFVGNIGATHNDASAIQSSGDINALVKLGAAATEPTVLKIDVVGKVRDDAVGKFGNTLYVDRKQFDLKEHFIYPEQGELTVTKDASISPALYAPGDSIGFDIVVENTGVGYVQNVEIRDLVKSLKADVVNSFLPGQVFEKWDASKSSISIVDSGSSNSFTVSQTDFDSAESFKGVYNLAPGSQIQLHLEGTVNSNIIGEITNTVVVTADNMSDQTDSATYLPIDAEVLVSKTVDKDVYAARDELTYTIVLTNTQRVWATDVKVQDFVDRISAESIYGSTISVFEPGSITISATSDKGTTTLPSLSGDYIDNTIDIAPEDIVTVTIKGTLKPEIIGDVVNTVSIDYDDKSISDDAVSVPLVPSLKVTKTPIEEFYTPGSINGFEIAIENQDVAFANDIKLQDLISTIRVDTVDGADNPAFSRWTYSYKANDPMTSVDSSTMSWNTDINNTIDLAPNDTIVFTIQGEVDERAISDINNTAKVEFDGKDLEVSAVIKPKPAEVTVTKTADREFYQAGETAQFVVTVSNEGEGFANDVTIKDIMSDVKVTLVDGTEGTAFEAWSIKTELSDISSTLSVTPSGKNPDIDTVADIAPLSTVTFTIDGIVNRYATTDIVNVATVDFDSQPQKVVQAVIKHRPVSLKLEKFVGESGTDTEMTYEPGKDATFRVVLSNLNEGFVAGIELKDLLNSMDVETVNGVREPAFESWTIKVNKGNELTTISPDPSGANREVDSVVNLAPNDVLELVITGKVNSYAIGQIDNKATMSVNLGRPQRMTAVASLLPEPDNVIITEEADNPIYKAGQPATFRVTLHNDSKGFANDVVINSVISRMKVQTKPDLSTGDREVVDAFTDWVIEAKSQDPRSNINVGSLSANNDINIAGDIAPGDIVEIAITGTTDPRAMGEIIHTTHKIDESANVASGSRDSRNASIETVSAMITPEAVSFAIDKTTTKGENAEYTNDDQELTYLLKVSNEGSATITGVEMVDEISKLVGANGNSLFTSWKVNIEEWPTGQVKAEFTDKDLLLPDGGLSLDLLPYMGNGYEITITGQLNKGLDDNITNTFTVTDPATGTTASDDVTIHVKKFADNEGDLLVTKEALKTDAQVGDVIEYEVTIYNNNESEFKNVKLVDRYPSGFAYVEGSTELVNSGPDGEFDTGDDVIKVDDPAVTSTLTFNVGDMLAYGGSEQTITEKVRIRYLLRVTVGATFGKYVNSAVAMSPPEGQTAGALQEKSNTATATVEVLPDKVFDTASIIGKVFEDHNGDGFQADATAFDIEIIANVPNRDYIADSTVIIRDGKEVRLKDIKHIEEKVEESANTHNYSHDRRSNQLKKVQPVDSVLVKGYEIDELFGLSHNRTLPSSNKVIFQFETRTDKAFNFSVVTQSGTRLNFDRQGNIETHYVGDKKDELSAENLDVTRNLYRDGDHYLWEIIIENKGIYEDGLPGVRLLTVEGIVIETDQYGRYHVPDQWVLDKKGKNFLVKVDTDSLPTGMKVISENPRVQRISPNKLTKFNFSVAVDGE</sequence>
<feature type="domain" description="DUF11" evidence="1">
    <location>
        <begin position="1050"/>
        <end position="1101"/>
    </location>
</feature>
<protein>
    <submittedName>
        <fullName evidence="2">DUF11 domain-containing protein</fullName>
    </submittedName>
</protein>